<feature type="compositionally biased region" description="Acidic residues" evidence="1">
    <location>
        <begin position="49"/>
        <end position="63"/>
    </location>
</feature>
<sequence>MPPTWGRETFKDGVCEDDDCEERPDSEREDAAPRDAGSGRDPAVCGPASDEEAGSGERSEDDCGCAHANGAKIDCTCEYERESDEQDCRHRLIVQCEFSDEYADRCRDGWGWVE</sequence>
<reference evidence="2 3" key="1">
    <citation type="journal article" date="2019" name="Int. J. Syst. Evol. Microbiol.">
        <title>The Global Catalogue of Microorganisms (GCM) 10K type strain sequencing project: providing services to taxonomists for standard genome sequencing and annotation.</title>
        <authorList>
            <consortium name="The Broad Institute Genomics Platform"/>
            <consortium name="The Broad Institute Genome Sequencing Center for Infectious Disease"/>
            <person name="Wu L."/>
            <person name="Ma J."/>
        </authorList>
    </citation>
    <scope>NUCLEOTIDE SEQUENCE [LARGE SCALE GENOMIC DNA]</scope>
    <source>
        <strain evidence="2 3">JCM 16331</strain>
    </source>
</reference>
<protein>
    <submittedName>
        <fullName evidence="2">Uncharacterized protein</fullName>
    </submittedName>
</protein>
<dbReference type="Proteomes" id="UP000608850">
    <property type="component" value="Unassembled WGS sequence"/>
</dbReference>
<name>A0A830GDY5_9EURY</name>
<dbReference type="AlphaFoldDB" id="A0A830GDY5"/>
<evidence type="ECO:0000313" key="2">
    <source>
        <dbReference type="EMBL" id="GGN22247.1"/>
    </source>
</evidence>
<keyword evidence="3" id="KW-1185">Reference proteome</keyword>
<feature type="region of interest" description="Disordered" evidence="1">
    <location>
        <begin position="1"/>
        <end position="63"/>
    </location>
</feature>
<evidence type="ECO:0000256" key="1">
    <source>
        <dbReference type="SAM" id="MobiDB-lite"/>
    </source>
</evidence>
<evidence type="ECO:0000313" key="3">
    <source>
        <dbReference type="Proteomes" id="UP000608850"/>
    </source>
</evidence>
<comment type="caution">
    <text evidence="2">The sequence shown here is derived from an EMBL/GenBank/DDBJ whole genome shotgun (WGS) entry which is preliminary data.</text>
</comment>
<organism evidence="2 3">
    <name type="scientific">Halarchaeum nitratireducens</name>
    <dbReference type="NCBI Taxonomy" id="489913"/>
    <lineage>
        <taxon>Archaea</taxon>
        <taxon>Methanobacteriati</taxon>
        <taxon>Methanobacteriota</taxon>
        <taxon>Stenosarchaea group</taxon>
        <taxon>Halobacteria</taxon>
        <taxon>Halobacteriales</taxon>
        <taxon>Halobacteriaceae</taxon>
    </lineage>
</organism>
<proteinExistence type="predicted"/>
<dbReference type="EMBL" id="BMOQ01000006">
    <property type="protein sequence ID" value="GGN22247.1"/>
    <property type="molecule type" value="Genomic_DNA"/>
</dbReference>
<accession>A0A830GDY5</accession>
<feature type="compositionally biased region" description="Basic and acidic residues" evidence="1">
    <location>
        <begin position="23"/>
        <end position="33"/>
    </location>
</feature>
<gene>
    <name evidence="2" type="ORF">GCM10009021_24700</name>
</gene>